<dbReference type="EMBL" id="LDZY01000003">
    <property type="protein sequence ID" value="KLU67135.1"/>
    <property type="molecule type" value="Genomic_DNA"/>
</dbReference>
<name>A0A0J1FUL7_9FIRM</name>
<dbReference type="Proteomes" id="UP000036356">
    <property type="component" value="Unassembled WGS sequence"/>
</dbReference>
<gene>
    <name evidence="1" type="ORF">DEAC_c10740</name>
</gene>
<reference evidence="1 2" key="1">
    <citation type="submission" date="2015-06" db="EMBL/GenBank/DDBJ databases">
        <title>Draft genome of the moderately acidophilic sulfate reducer Candidatus Desulfosporosinus acididurans strain M1.</title>
        <authorList>
            <person name="Poehlein A."/>
            <person name="Petzsch P."/>
            <person name="Johnson B.D."/>
            <person name="Schloemann M."/>
            <person name="Daniel R."/>
            <person name="Muehling M."/>
        </authorList>
    </citation>
    <scope>NUCLEOTIDE SEQUENCE [LARGE SCALE GENOMIC DNA]</scope>
    <source>
        <strain evidence="1 2">M1</strain>
    </source>
</reference>
<organism evidence="1 2">
    <name type="scientific">Desulfosporosinus acididurans</name>
    <dbReference type="NCBI Taxonomy" id="476652"/>
    <lineage>
        <taxon>Bacteria</taxon>
        <taxon>Bacillati</taxon>
        <taxon>Bacillota</taxon>
        <taxon>Clostridia</taxon>
        <taxon>Eubacteriales</taxon>
        <taxon>Desulfitobacteriaceae</taxon>
        <taxon>Desulfosporosinus</taxon>
    </lineage>
</organism>
<keyword evidence="2" id="KW-1185">Reference proteome</keyword>
<dbReference type="AlphaFoldDB" id="A0A0J1FUL7"/>
<evidence type="ECO:0000313" key="2">
    <source>
        <dbReference type="Proteomes" id="UP000036356"/>
    </source>
</evidence>
<comment type="caution">
    <text evidence="1">The sequence shown here is derived from an EMBL/GenBank/DDBJ whole genome shotgun (WGS) entry which is preliminary data.</text>
</comment>
<evidence type="ECO:0000313" key="1">
    <source>
        <dbReference type="EMBL" id="KLU67135.1"/>
    </source>
</evidence>
<dbReference type="PATRIC" id="fig|476652.3.peg.1102"/>
<proteinExistence type="predicted"/>
<protein>
    <submittedName>
        <fullName evidence="1">Uncharacterized protein</fullName>
    </submittedName>
</protein>
<sequence length="42" mass="5069">MDLPYFKKLVITTIKKLYTNLYTFVDNLVKIRTVDNINYDLQ</sequence>
<accession>A0A0J1FUL7</accession>